<feature type="compositionally biased region" description="Low complexity" evidence="1">
    <location>
        <begin position="126"/>
        <end position="139"/>
    </location>
</feature>
<feature type="domain" description="Ig-like" evidence="2">
    <location>
        <begin position="231"/>
        <end position="319"/>
    </location>
</feature>
<dbReference type="InterPro" id="IPR013106">
    <property type="entry name" value="Ig_V-set"/>
</dbReference>
<dbReference type="InterPro" id="IPR007110">
    <property type="entry name" value="Ig-like_dom"/>
</dbReference>
<dbReference type="PANTHER" id="PTHR23279">
    <property type="entry name" value="DEFECTIVE PROBOSCIS EXTENSION RESPONSE DPR -RELATED"/>
    <property type="match status" value="1"/>
</dbReference>
<dbReference type="Proteomes" id="UP001652661">
    <property type="component" value="Chromosome 2R"/>
</dbReference>
<dbReference type="RefSeq" id="XP_017019693.1">
    <property type="nucleotide sequence ID" value="XM_017164204.3"/>
</dbReference>
<dbReference type="PANTHER" id="PTHR23279:SF37">
    <property type="entry name" value="DEFECTIVE PROBOSCIS EXTENSION RESPONSE 13, ISOFORM B"/>
    <property type="match status" value="1"/>
</dbReference>
<protein>
    <submittedName>
        <fullName evidence="4">Uncharacterized protein dpr13 isoform X1</fullName>
    </submittedName>
</protein>
<dbReference type="PROSITE" id="PS50835">
    <property type="entry name" value="IG_LIKE"/>
    <property type="match status" value="2"/>
</dbReference>
<dbReference type="SMART" id="SM00406">
    <property type="entry name" value="IGv"/>
    <property type="match status" value="2"/>
</dbReference>
<evidence type="ECO:0000313" key="3">
    <source>
        <dbReference type="Proteomes" id="UP001652661"/>
    </source>
</evidence>
<dbReference type="GO" id="GO:0032589">
    <property type="term" value="C:neuron projection membrane"/>
    <property type="evidence" value="ECO:0007669"/>
    <property type="project" value="TreeGrafter"/>
</dbReference>
<dbReference type="InterPro" id="IPR037448">
    <property type="entry name" value="Zig-8"/>
</dbReference>
<proteinExistence type="predicted"/>
<dbReference type="OrthoDB" id="5359219at2759"/>
<dbReference type="FunFam" id="2.60.40.10:FF:000129">
    <property type="entry name" value="CLUMA_CG018772, isoform A"/>
    <property type="match status" value="1"/>
</dbReference>
<accession>A0A6P4IAW4</accession>
<feature type="domain" description="Ig-like" evidence="2">
    <location>
        <begin position="322"/>
        <end position="425"/>
    </location>
</feature>
<feature type="compositionally biased region" description="Basic and acidic residues" evidence="1">
    <location>
        <begin position="203"/>
        <end position="214"/>
    </location>
</feature>
<dbReference type="SMART" id="SM00408">
    <property type="entry name" value="IGc2"/>
    <property type="match status" value="2"/>
</dbReference>
<dbReference type="GO" id="GO:0050808">
    <property type="term" value="P:synapse organization"/>
    <property type="evidence" value="ECO:0007669"/>
    <property type="project" value="TreeGrafter"/>
</dbReference>
<feature type="region of interest" description="Disordered" evidence="1">
    <location>
        <begin position="114"/>
        <end position="217"/>
    </location>
</feature>
<dbReference type="SUPFAM" id="SSF48726">
    <property type="entry name" value="Immunoglobulin"/>
    <property type="match status" value="2"/>
</dbReference>
<dbReference type="CDD" id="cd00096">
    <property type="entry name" value="Ig"/>
    <property type="match status" value="1"/>
</dbReference>
<reference evidence="4" key="2">
    <citation type="submission" date="2025-08" db="UniProtKB">
        <authorList>
            <consortium name="RefSeq"/>
        </authorList>
    </citation>
    <scope>IDENTIFICATION</scope>
    <source>
        <strain evidence="4">14028-0561.14</strain>
        <tissue evidence="4">Whole fly</tissue>
    </source>
</reference>
<dbReference type="CDD" id="cd00099">
    <property type="entry name" value="IgV"/>
    <property type="match status" value="1"/>
</dbReference>
<feature type="region of interest" description="Disordered" evidence="1">
    <location>
        <begin position="1"/>
        <end position="25"/>
    </location>
</feature>
<keyword evidence="3" id="KW-1185">Reference proteome</keyword>
<organism evidence="3 4">
    <name type="scientific">Drosophila kikkawai</name>
    <name type="common">Fruit fly</name>
    <dbReference type="NCBI Taxonomy" id="30033"/>
    <lineage>
        <taxon>Eukaryota</taxon>
        <taxon>Metazoa</taxon>
        <taxon>Ecdysozoa</taxon>
        <taxon>Arthropoda</taxon>
        <taxon>Hexapoda</taxon>
        <taxon>Insecta</taxon>
        <taxon>Pterygota</taxon>
        <taxon>Neoptera</taxon>
        <taxon>Endopterygota</taxon>
        <taxon>Diptera</taxon>
        <taxon>Brachycera</taxon>
        <taxon>Muscomorpha</taxon>
        <taxon>Ephydroidea</taxon>
        <taxon>Drosophilidae</taxon>
        <taxon>Drosophila</taxon>
        <taxon>Sophophora</taxon>
    </lineage>
</organism>
<evidence type="ECO:0000259" key="2">
    <source>
        <dbReference type="PROSITE" id="PS50835"/>
    </source>
</evidence>
<dbReference type="SMART" id="SM00409">
    <property type="entry name" value="IG"/>
    <property type="match status" value="2"/>
</dbReference>
<gene>
    <name evidence="4" type="primary">dpr13</name>
</gene>
<dbReference type="FunFam" id="2.60.40.10:FF:001320">
    <property type="entry name" value="Putative Defective proboscis extension response"/>
    <property type="match status" value="1"/>
</dbReference>
<dbReference type="Gene3D" id="2.60.40.10">
    <property type="entry name" value="Immunoglobulins"/>
    <property type="match status" value="2"/>
</dbReference>
<feature type="compositionally biased region" description="Low complexity" evidence="1">
    <location>
        <begin position="171"/>
        <end position="182"/>
    </location>
</feature>
<dbReference type="InterPro" id="IPR003599">
    <property type="entry name" value="Ig_sub"/>
</dbReference>
<dbReference type="InterPro" id="IPR003598">
    <property type="entry name" value="Ig_sub2"/>
</dbReference>
<dbReference type="InterPro" id="IPR013783">
    <property type="entry name" value="Ig-like_fold"/>
</dbReference>
<dbReference type="Pfam" id="PF13927">
    <property type="entry name" value="Ig_3"/>
    <property type="match status" value="1"/>
</dbReference>
<feature type="compositionally biased region" description="Low complexity" evidence="1">
    <location>
        <begin position="147"/>
        <end position="157"/>
    </location>
</feature>
<evidence type="ECO:0000313" key="4">
    <source>
        <dbReference type="RefSeq" id="XP_017019693.1"/>
    </source>
</evidence>
<feature type="compositionally biased region" description="Low complexity" evidence="1">
    <location>
        <begin position="14"/>
        <end position="25"/>
    </location>
</feature>
<evidence type="ECO:0000256" key="1">
    <source>
        <dbReference type="SAM" id="MobiDB-lite"/>
    </source>
</evidence>
<name>A0A6P4IAW4_DROKI</name>
<reference evidence="3" key="1">
    <citation type="submission" date="2025-05" db="UniProtKB">
        <authorList>
            <consortium name="RefSeq"/>
        </authorList>
    </citation>
    <scope>NUCLEOTIDE SEQUENCE [LARGE SCALE GENOMIC DNA]</scope>
    <source>
        <strain evidence="3">14028-0561.14</strain>
    </source>
</reference>
<dbReference type="AlphaFoldDB" id="A0A6P4IAW4"/>
<dbReference type="Pfam" id="PF07686">
    <property type="entry name" value="V-set"/>
    <property type="match status" value="1"/>
</dbReference>
<dbReference type="InterPro" id="IPR036179">
    <property type="entry name" value="Ig-like_dom_sf"/>
</dbReference>
<sequence length="476" mass="51922">MQNNWQPPKKGENEQNINNIDSNNNYWKNSNNMPASSGLYCIKHGRVLDGLQKPAALIFIIAYIAACGICDHTVSASAAAAAPEGGSGPSEASTSSAQPSLRHINQNLIMSQSKEAEPEPVPVPQPYAAQSPGPGSMASVGGGSSSGSGSSITSFDSTNVIDDKRQPTPTHLQESQQQPQQHSHSHSRIQAKDTAGPYPIPVHRPEPHPSENHLEAGGNGLDGGLDLFGTPMYFGTENSTVVTTQIGATAHVPCTVHHIGEGVVSWIRKKDYHLLTVGLTTYSSDERFSATHLKHSEDWTLQIKFVQLRDAGVYECQVSTHPPTSIFLHLSVVEARAEISGPPIRYLTPGSTLRLQCRVVQNTEASEYIFWYHDNRMINYDIDRGINVSTEPDFQSSELTIQRTRREHSGNFTCVASNTQPASVLVHIFKGDHPAAMYHGHVGGSTKTMQSQLHMIMIIIASGYRIFHTSVYMKIV</sequence>